<reference evidence="2" key="1">
    <citation type="journal article" date="2023" name="Nat. Plants">
        <title>Single-cell RNA sequencing provides a high-resolution roadmap for understanding the multicellular compartmentation of specialized metabolism.</title>
        <authorList>
            <person name="Sun S."/>
            <person name="Shen X."/>
            <person name="Li Y."/>
            <person name="Li Y."/>
            <person name="Wang S."/>
            <person name="Li R."/>
            <person name="Zhang H."/>
            <person name="Shen G."/>
            <person name="Guo B."/>
            <person name="Wei J."/>
            <person name="Xu J."/>
            <person name="St-Pierre B."/>
            <person name="Chen S."/>
            <person name="Sun C."/>
        </authorList>
    </citation>
    <scope>NUCLEOTIDE SEQUENCE [LARGE SCALE GENOMIC DNA]</scope>
</reference>
<accession>A0ACC0BE68</accession>
<sequence length="669" mass="75519">MLPILILALLFHQDSKYYFVESFNFSFESFNSDSCSNESRLICLGSVNVFNESLYLTPDLSQQQEGRQIGRVLFRYPVTIWPSSFSTIFTVRFLTNSSVSGDGIAFVIAQDDRPSPPQSYGSYIGMLDPSTEGGVLRQLAVELDSYQNEHEPDDNHLAIVTTSVEYPIALKSLSSTGIYLRSGKEITIKIDYDGWTKNLQISLANFGNPLINFLSQKIIMEEIVPKSTYIGFTAATAFFAESHQIISWNFTSIELPKKSLKQGINNKGKMKIVLSIVIPSLLVLVLVLLFIIQKKQKKGQEMRRIDIEMLARNAANAPKYFTYKQLSRATRNFNKENMVGAGGFGCVYKGVLADPSTIIAVKKINATSGQGQREYLAEICTIGRLRHKNLVQLQGWCHDKEQLFLVYEYMPNGSLDRYIGKIFLDWKTRYNILIGLASALLYLHEECGNPVVHRDVKPNNVMLDSEYNAHLGDFGLARLLQGENNFVTTMVAGTPGYLAPEVSYTGRATPESDVYSFGMVVIEVVCGRRTRGMMEENSLVDYVWTKHENNELITCVDQTLEGNFDEEQMKRTILVGLGCLHPDRMFRPRMRKVVQILLNPNEPLMKVPQSRPTAINLSLHSSNYSSSDSTTITEYNSNKKLPISSMELLPDEMTVVFDENDTKRMYISK</sequence>
<proteinExistence type="predicted"/>
<gene>
    <name evidence="1" type="ORF">M9H77_11284</name>
</gene>
<dbReference type="Proteomes" id="UP001060085">
    <property type="component" value="Linkage Group LG03"/>
</dbReference>
<protein>
    <submittedName>
        <fullName evidence="1">Uncharacterized protein</fullName>
    </submittedName>
</protein>
<organism evidence="1 2">
    <name type="scientific">Catharanthus roseus</name>
    <name type="common">Madagascar periwinkle</name>
    <name type="synonym">Vinca rosea</name>
    <dbReference type="NCBI Taxonomy" id="4058"/>
    <lineage>
        <taxon>Eukaryota</taxon>
        <taxon>Viridiplantae</taxon>
        <taxon>Streptophyta</taxon>
        <taxon>Embryophyta</taxon>
        <taxon>Tracheophyta</taxon>
        <taxon>Spermatophyta</taxon>
        <taxon>Magnoliopsida</taxon>
        <taxon>eudicotyledons</taxon>
        <taxon>Gunneridae</taxon>
        <taxon>Pentapetalae</taxon>
        <taxon>asterids</taxon>
        <taxon>lamiids</taxon>
        <taxon>Gentianales</taxon>
        <taxon>Apocynaceae</taxon>
        <taxon>Rauvolfioideae</taxon>
        <taxon>Vinceae</taxon>
        <taxon>Catharanthinae</taxon>
        <taxon>Catharanthus</taxon>
    </lineage>
</organism>
<evidence type="ECO:0000313" key="2">
    <source>
        <dbReference type="Proteomes" id="UP001060085"/>
    </source>
</evidence>
<name>A0ACC0BE68_CATRO</name>
<comment type="caution">
    <text evidence="1">The sequence shown here is derived from an EMBL/GenBank/DDBJ whole genome shotgun (WGS) entry which is preliminary data.</text>
</comment>
<keyword evidence="2" id="KW-1185">Reference proteome</keyword>
<dbReference type="EMBL" id="CM044703">
    <property type="protein sequence ID" value="KAI5670920.1"/>
    <property type="molecule type" value="Genomic_DNA"/>
</dbReference>
<evidence type="ECO:0000313" key="1">
    <source>
        <dbReference type="EMBL" id="KAI5670920.1"/>
    </source>
</evidence>